<dbReference type="Gene3D" id="3.30.70.100">
    <property type="match status" value="1"/>
</dbReference>
<dbReference type="SUPFAM" id="SSF54909">
    <property type="entry name" value="Dimeric alpha+beta barrel"/>
    <property type="match status" value="1"/>
</dbReference>
<dbReference type="RefSeq" id="WP_261615752.1">
    <property type="nucleotide sequence ID" value="NZ_JALIDZ010000004.1"/>
</dbReference>
<evidence type="ECO:0000313" key="3">
    <source>
        <dbReference type="Proteomes" id="UP001320898"/>
    </source>
</evidence>
<dbReference type="EMBL" id="JALIDZ010000004">
    <property type="protein sequence ID" value="MCT8972180.1"/>
    <property type="molecule type" value="Genomic_DNA"/>
</dbReference>
<keyword evidence="3" id="KW-1185">Reference proteome</keyword>
<dbReference type="Proteomes" id="UP001320898">
    <property type="component" value="Unassembled WGS sequence"/>
</dbReference>
<proteinExistence type="predicted"/>
<reference evidence="2 3" key="1">
    <citation type="submission" date="2022-04" db="EMBL/GenBank/DDBJ databases">
        <authorList>
            <person name="Ye Y.-Q."/>
            <person name="Du Z.-J."/>
        </authorList>
    </citation>
    <scope>NUCLEOTIDE SEQUENCE [LARGE SCALE GENOMIC DNA]</scope>
    <source>
        <strain evidence="2 3">A6E488</strain>
    </source>
</reference>
<evidence type="ECO:0000259" key="1">
    <source>
        <dbReference type="Pfam" id="PF07045"/>
    </source>
</evidence>
<dbReference type="AlphaFoldDB" id="A0AAW5QW52"/>
<gene>
    <name evidence="2" type="ORF">MUB46_09955</name>
</gene>
<comment type="caution">
    <text evidence="2">The sequence shown here is derived from an EMBL/GenBank/DDBJ whole genome shotgun (WGS) entry which is preliminary data.</text>
</comment>
<evidence type="ECO:0000313" key="2">
    <source>
        <dbReference type="EMBL" id="MCT8972180.1"/>
    </source>
</evidence>
<accession>A0AAW5QW52</accession>
<dbReference type="InterPro" id="IPR011008">
    <property type="entry name" value="Dimeric_a/b-barrel"/>
</dbReference>
<dbReference type="Pfam" id="PF07045">
    <property type="entry name" value="DUF1330"/>
    <property type="match status" value="1"/>
</dbReference>
<dbReference type="PANTHER" id="PTHR41521:SF4">
    <property type="entry name" value="BLR0684 PROTEIN"/>
    <property type="match status" value="1"/>
</dbReference>
<feature type="domain" description="DUF1330" evidence="1">
    <location>
        <begin position="3"/>
        <end position="95"/>
    </location>
</feature>
<sequence>MVKGYWVAHVTVQDPERYERYKAANAAAFKKYGGRFLVRAGQSRSMLGALKDRHVVIEFPSYQAALDCYDSPEYQFAIAERGEAGDIDLAIVEGYDGDQPA</sequence>
<dbReference type="PANTHER" id="PTHR41521">
    <property type="match status" value="1"/>
</dbReference>
<protein>
    <submittedName>
        <fullName evidence="2">DUF1330 domain-containing protein</fullName>
    </submittedName>
</protein>
<name>A0AAW5QW52_9HYPH</name>
<organism evidence="2 3">
    <name type="scientific">Microbaculum marinisediminis</name>
    <dbReference type="NCBI Taxonomy" id="2931392"/>
    <lineage>
        <taxon>Bacteria</taxon>
        <taxon>Pseudomonadati</taxon>
        <taxon>Pseudomonadota</taxon>
        <taxon>Alphaproteobacteria</taxon>
        <taxon>Hyphomicrobiales</taxon>
        <taxon>Tepidamorphaceae</taxon>
        <taxon>Microbaculum</taxon>
    </lineage>
</organism>
<dbReference type="InterPro" id="IPR010753">
    <property type="entry name" value="DUF1330"/>
</dbReference>